<feature type="transmembrane region" description="Helical" evidence="1">
    <location>
        <begin position="49"/>
        <end position="70"/>
    </location>
</feature>
<evidence type="ECO:0000256" key="1">
    <source>
        <dbReference type="SAM" id="Phobius"/>
    </source>
</evidence>
<accession>A0A420E4U2</accession>
<evidence type="ECO:0000313" key="2">
    <source>
        <dbReference type="EMBL" id="RKF05191.1"/>
    </source>
</evidence>
<keyword evidence="1" id="KW-0472">Membrane</keyword>
<feature type="transmembrane region" description="Helical" evidence="1">
    <location>
        <begin position="12"/>
        <end position="37"/>
    </location>
</feature>
<keyword evidence="1" id="KW-0812">Transmembrane</keyword>
<organism evidence="2 3">
    <name type="scientific">Tenacibaculum lutimaris</name>
    <dbReference type="NCBI Taxonomy" id="285258"/>
    <lineage>
        <taxon>Bacteria</taxon>
        <taxon>Pseudomonadati</taxon>
        <taxon>Bacteroidota</taxon>
        <taxon>Flavobacteriia</taxon>
        <taxon>Flavobacteriales</taxon>
        <taxon>Flavobacteriaceae</taxon>
        <taxon>Tenacibaculum</taxon>
    </lineage>
</organism>
<protein>
    <submittedName>
        <fullName evidence="2">Uncharacterized protein</fullName>
    </submittedName>
</protein>
<dbReference type="Proteomes" id="UP000285780">
    <property type="component" value="Unassembled WGS sequence"/>
</dbReference>
<sequence length="95" mass="10946">MKSNFNWCNLKQLNLLQTFLAFFLPSLFAFWGFRYILPWTVEAGYPKNLMWAIIASIMLLFFVIIGLLLIKEDAKSAGVSIGERLLIKKMELNNG</sequence>
<evidence type="ECO:0000313" key="3">
    <source>
        <dbReference type="Proteomes" id="UP000285780"/>
    </source>
</evidence>
<keyword evidence="1" id="KW-1133">Transmembrane helix</keyword>
<comment type="caution">
    <text evidence="2">The sequence shown here is derived from an EMBL/GenBank/DDBJ whole genome shotgun (WGS) entry which is preliminary data.</text>
</comment>
<keyword evidence="3" id="KW-1185">Reference proteome</keyword>
<name>A0A420E4U2_9FLAO</name>
<dbReference type="AlphaFoldDB" id="A0A420E4U2"/>
<gene>
    <name evidence="2" type="ORF">C8N26_0594</name>
</gene>
<reference evidence="2 3" key="1">
    <citation type="submission" date="2018-09" db="EMBL/GenBank/DDBJ databases">
        <title>Genomic Encyclopedia of Archaeal and Bacterial Type Strains, Phase II (KMG-II): from individual species to whole genera.</title>
        <authorList>
            <person name="Goeker M."/>
        </authorList>
    </citation>
    <scope>NUCLEOTIDE SEQUENCE [LARGE SCALE GENOMIC DNA]</scope>
    <source>
        <strain evidence="2 3">DSM 16505</strain>
    </source>
</reference>
<proteinExistence type="predicted"/>
<dbReference type="EMBL" id="RAQM01000006">
    <property type="protein sequence ID" value="RKF05191.1"/>
    <property type="molecule type" value="Genomic_DNA"/>
</dbReference>
<dbReference type="RefSeq" id="WP_120185931.1">
    <property type="nucleotide sequence ID" value="NZ_RAQM01000006.1"/>
</dbReference>